<comment type="caution">
    <text evidence="2">The sequence shown here is derived from an EMBL/GenBank/DDBJ whole genome shotgun (WGS) entry which is preliminary data.</text>
</comment>
<dbReference type="OrthoDB" id="5653973at2"/>
<feature type="compositionally biased region" description="Polar residues" evidence="1">
    <location>
        <begin position="1"/>
        <end position="19"/>
    </location>
</feature>
<proteinExistence type="predicted"/>
<keyword evidence="3" id="KW-1185">Reference proteome</keyword>
<evidence type="ECO:0000313" key="2">
    <source>
        <dbReference type="EMBL" id="KTC81347.1"/>
    </source>
</evidence>
<name>A0A0W0SCY1_9GAMM</name>
<dbReference type="RefSeq" id="WP_058441873.1">
    <property type="nucleotide sequence ID" value="NZ_CAAAHU010000002.1"/>
</dbReference>
<reference evidence="2 3" key="1">
    <citation type="submission" date="2015-11" db="EMBL/GenBank/DDBJ databases">
        <title>Genomic analysis of 38 Legionella species identifies large and diverse effector repertoires.</title>
        <authorList>
            <person name="Burstein D."/>
            <person name="Amaro F."/>
            <person name="Zusman T."/>
            <person name="Lifshitz Z."/>
            <person name="Cohen O."/>
            <person name="Gilbert J.A."/>
            <person name="Pupko T."/>
            <person name="Shuman H.A."/>
            <person name="Segal G."/>
        </authorList>
    </citation>
    <scope>NUCLEOTIDE SEQUENCE [LARGE SCALE GENOMIC DNA]</scope>
    <source>
        <strain evidence="2 3">ATCC 43878</strain>
    </source>
</reference>
<evidence type="ECO:0000256" key="1">
    <source>
        <dbReference type="SAM" id="MobiDB-lite"/>
    </source>
</evidence>
<dbReference type="PATRIC" id="fig|29422.6.peg.1990"/>
<evidence type="ECO:0000313" key="3">
    <source>
        <dbReference type="Proteomes" id="UP000054742"/>
    </source>
</evidence>
<dbReference type="Proteomes" id="UP000054742">
    <property type="component" value="Unassembled WGS sequence"/>
</dbReference>
<organism evidence="2 3">
    <name type="scientific">Legionella brunensis</name>
    <dbReference type="NCBI Taxonomy" id="29422"/>
    <lineage>
        <taxon>Bacteria</taxon>
        <taxon>Pseudomonadati</taxon>
        <taxon>Pseudomonadota</taxon>
        <taxon>Gammaproteobacteria</taxon>
        <taxon>Legionellales</taxon>
        <taxon>Legionellaceae</taxon>
        <taxon>Legionella</taxon>
    </lineage>
</organism>
<dbReference type="Gene3D" id="3.60.10.10">
    <property type="entry name" value="Endonuclease/exonuclease/phosphatase"/>
    <property type="match status" value="1"/>
</dbReference>
<sequence length="532" mass="59428">MAKSITTRITKDQSTVTQDQELHSDHHPSLFGKTLIWNLDKDNGVGKSPNELSKGLEMEAYAIAQKMNEGVIDNGMLQELPHGEQDKFIAAIEKYLDPKQELGMKYAKNGTHEFGNLIFYRKGNADPTASFSLEEKKLQDDVAKLQKKYEGTTPPQGQVLIGLVTGEDGKKRVLVDVHAESEKSTRCPRVNLKELMKEISALEDNHGVEVVVGGDMNAGKSALPTELGTLNSNLAYEHSEDNSAFLRDGSGISVDAVISTDKTTKLQSLPNMNVCDQAFIKKFDKDKKEKEEALDKQAALDQAAVISKLATNPVFSNVTATTGNFNVTYRDKESQPYMTKLTFRDANQARQFTNLIAVNDRKQLFQKEGEVYLTAQAFAKIMKADMSPPKISSPNHDKLPRPKLNELQNICKEKAQTASEKPISKTPYIEYRDTAIRQDTRGVVDYSMQLTFNTPEEARAFSDAMGYKNKTKLFQKDNTVYIAKDIEEDFIKKTCGKESTMNYKARLGTLVQGSEKTKQAVEEESLEQAHKV</sequence>
<dbReference type="InterPro" id="IPR036691">
    <property type="entry name" value="Endo/exonu/phosph_ase_sf"/>
</dbReference>
<feature type="region of interest" description="Disordered" evidence="1">
    <location>
        <begin position="1"/>
        <end position="25"/>
    </location>
</feature>
<dbReference type="EMBL" id="LNXV01000029">
    <property type="protein sequence ID" value="KTC81347.1"/>
    <property type="molecule type" value="Genomic_DNA"/>
</dbReference>
<dbReference type="SUPFAM" id="SSF56219">
    <property type="entry name" value="DNase I-like"/>
    <property type="match status" value="1"/>
</dbReference>
<dbReference type="AlphaFoldDB" id="A0A0W0SCY1"/>
<gene>
    <name evidence="2" type="ORF">Lbru_1867</name>
</gene>
<protein>
    <submittedName>
        <fullName evidence="2">Uncharacterized protein</fullName>
    </submittedName>
</protein>
<accession>A0A0W0SCY1</accession>